<proteinExistence type="predicted"/>
<reference evidence="1 2" key="1">
    <citation type="journal article" date="2007" name="Science">
        <title>The Chlamydomonas genome reveals the evolution of key animal and plant functions.</title>
        <authorList>
            <person name="Merchant S.S."/>
            <person name="Prochnik S.E."/>
            <person name="Vallon O."/>
            <person name="Harris E.H."/>
            <person name="Karpowicz S.J."/>
            <person name="Witman G.B."/>
            <person name="Terry A."/>
            <person name="Salamov A."/>
            <person name="Fritz-Laylin L.K."/>
            <person name="Marechal-Drouard L."/>
            <person name="Marshall W.F."/>
            <person name="Qu L.H."/>
            <person name="Nelson D.R."/>
            <person name="Sanderfoot A.A."/>
            <person name="Spalding M.H."/>
            <person name="Kapitonov V.V."/>
            <person name="Ren Q."/>
            <person name="Ferris P."/>
            <person name="Lindquist E."/>
            <person name="Shapiro H."/>
            <person name="Lucas S.M."/>
            <person name="Grimwood J."/>
            <person name="Schmutz J."/>
            <person name="Cardol P."/>
            <person name="Cerutti H."/>
            <person name="Chanfreau G."/>
            <person name="Chen C.L."/>
            <person name="Cognat V."/>
            <person name="Croft M.T."/>
            <person name="Dent R."/>
            <person name="Dutcher S."/>
            <person name="Fernandez E."/>
            <person name="Fukuzawa H."/>
            <person name="Gonzalez-Ballester D."/>
            <person name="Gonzalez-Halphen D."/>
            <person name="Hallmann A."/>
            <person name="Hanikenne M."/>
            <person name="Hippler M."/>
            <person name="Inwood W."/>
            <person name="Jabbari K."/>
            <person name="Kalanon M."/>
            <person name="Kuras R."/>
            <person name="Lefebvre P.A."/>
            <person name="Lemaire S.D."/>
            <person name="Lobanov A.V."/>
            <person name="Lohr M."/>
            <person name="Manuell A."/>
            <person name="Meier I."/>
            <person name="Mets L."/>
            <person name="Mittag M."/>
            <person name="Mittelmeier T."/>
            <person name="Moroney J.V."/>
            <person name="Moseley J."/>
            <person name="Napoli C."/>
            <person name="Nedelcu A.M."/>
            <person name="Niyogi K."/>
            <person name="Novoselov S.V."/>
            <person name="Paulsen I.T."/>
            <person name="Pazour G."/>
            <person name="Purton S."/>
            <person name="Ral J.P."/>
            <person name="Riano-Pachon D.M."/>
            <person name="Riekhof W."/>
            <person name="Rymarquis L."/>
            <person name="Schroda M."/>
            <person name="Stern D."/>
            <person name="Umen J."/>
            <person name="Willows R."/>
            <person name="Wilson N."/>
            <person name="Zimmer S.L."/>
            <person name="Allmer J."/>
            <person name="Balk J."/>
            <person name="Bisova K."/>
            <person name="Chen C.J."/>
            <person name="Elias M."/>
            <person name="Gendler K."/>
            <person name="Hauser C."/>
            <person name="Lamb M.R."/>
            <person name="Ledford H."/>
            <person name="Long J.C."/>
            <person name="Minagawa J."/>
            <person name="Page M.D."/>
            <person name="Pan J."/>
            <person name="Pootakham W."/>
            <person name="Roje S."/>
            <person name="Rose A."/>
            <person name="Stahlberg E."/>
            <person name="Terauchi A.M."/>
            <person name="Yang P."/>
            <person name="Ball S."/>
            <person name="Bowler C."/>
            <person name="Dieckmann C.L."/>
            <person name="Gladyshev V.N."/>
            <person name="Green P."/>
            <person name="Jorgensen R."/>
            <person name="Mayfield S."/>
            <person name="Mueller-Roeber B."/>
            <person name="Rajamani S."/>
            <person name="Sayre R.T."/>
            <person name="Brokstein P."/>
            <person name="Dubchak I."/>
            <person name="Goodstein D."/>
            <person name="Hornick L."/>
            <person name="Huang Y.W."/>
            <person name="Jhaveri J."/>
            <person name="Luo Y."/>
            <person name="Martinez D."/>
            <person name="Ngau W.C."/>
            <person name="Otillar B."/>
            <person name="Poliakov A."/>
            <person name="Porter A."/>
            <person name="Szajkowski L."/>
            <person name="Werner G."/>
            <person name="Zhou K."/>
            <person name="Grigoriev I.V."/>
            <person name="Rokhsar D.S."/>
            <person name="Grossman A.R."/>
        </authorList>
    </citation>
    <scope>NUCLEOTIDE SEQUENCE [LARGE SCALE GENOMIC DNA]</scope>
    <source>
        <strain evidence="2">CC-503</strain>
    </source>
</reference>
<dbReference type="AlphaFoldDB" id="A0A2K3D090"/>
<dbReference type="Proteomes" id="UP000006906">
    <property type="component" value="Chromosome 13"/>
</dbReference>
<dbReference type="RefSeq" id="XP_042917467.1">
    <property type="nucleotide sequence ID" value="XM_043069492.1"/>
</dbReference>
<dbReference type="EMBL" id="CM008974">
    <property type="protein sequence ID" value="PNW73909.1"/>
    <property type="molecule type" value="Genomic_DNA"/>
</dbReference>
<organism evidence="1 2">
    <name type="scientific">Chlamydomonas reinhardtii</name>
    <name type="common">Chlamydomonas smithii</name>
    <dbReference type="NCBI Taxonomy" id="3055"/>
    <lineage>
        <taxon>Eukaryota</taxon>
        <taxon>Viridiplantae</taxon>
        <taxon>Chlorophyta</taxon>
        <taxon>core chlorophytes</taxon>
        <taxon>Chlorophyceae</taxon>
        <taxon>CS clade</taxon>
        <taxon>Chlamydomonadales</taxon>
        <taxon>Chlamydomonadaceae</taxon>
        <taxon>Chlamydomonas</taxon>
    </lineage>
</organism>
<protein>
    <submittedName>
        <fullName evidence="1">Uncharacterized protein</fullName>
    </submittedName>
</protein>
<gene>
    <name evidence="1" type="ORF">CHLRE_13g577750v5</name>
</gene>
<keyword evidence="2" id="KW-1185">Reference proteome</keyword>
<dbReference type="Gramene" id="PNW73909">
    <property type="protein sequence ID" value="PNW73909"/>
    <property type="gene ID" value="CHLRE_13g577750v5"/>
</dbReference>
<evidence type="ECO:0000313" key="2">
    <source>
        <dbReference type="Proteomes" id="UP000006906"/>
    </source>
</evidence>
<name>A0A2K3D090_CHLRE</name>
<sequence length="130" mass="13550">MVSKKEVAAAFNAAAEALGVDGNERGDLLFVLSKLSEEQLDFFPIGADNTAIVAFARSAKASATGLGVGSASGAGTAAHISHRPAASAANQGTVPLLGTDDDGSWFWVLFKHFAAVADRYPSPHRRQHQD</sequence>
<dbReference type="KEGG" id="cre:CHLRE_13g577750v5"/>
<dbReference type="ExpressionAtlas" id="A0A2K3D090">
    <property type="expression patterns" value="baseline"/>
</dbReference>
<accession>A0A2K3D090</accession>
<dbReference type="InParanoid" id="A0A2K3D090"/>
<evidence type="ECO:0000313" key="1">
    <source>
        <dbReference type="EMBL" id="PNW73909.1"/>
    </source>
</evidence>
<dbReference type="GeneID" id="5719266"/>
<dbReference type="PaxDb" id="3055-EDP08800"/>